<dbReference type="PANTHER" id="PTHR31697">
    <property type="entry name" value="INTEGRATOR COMPLEX SUBUNIT 5"/>
    <property type="match status" value="1"/>
</dbReference>
<dbReference type="InterPro" id="IPR029444">
    <property type="entry name" value="INTS5_C"/>
</dbReference>
<comment type="caution">
    <text evidence="4">The sequence shown here is derived from an EMBL/GenBank/DDBJ whole genome shotgun (WGS) entry which is preliminary data.</text>
</comment>
<proteinExistence type="predicted"/>
<dbReference type="AlphaFoldDB" id="A0A812EIU3"/>
<name>A0A812EIU3_ACAPH</name>
<reference evidence="4" key="1">
    <citation type="submission" date="2021-01" db="EMBL/GenBank/DDBJ databases">
        <authorList>
            <person name="Li R."/>
            <person name="Bekaert M."/>
        </authorList>
    </citation>
    <scope>NUCLEOTIDE SEQUENCE</scope>
    <source>
        <strain evidence="4">Farmed</strain>
    </source>
</reference>
<protein>
    <submittedName>
        <fullName evidence="4">INTS5</fullName>
    </submittedName>
</protein>
<dbReference type="OrthoDB" id="69088at2759"/>
<dbReference type="InterPro" id="IPR040316">
    <property type="entry name" value="INTS5"/>
</dbReference>
<dbReference type="GO" id="GO:0034472">
    <property type="term" value="P:snRNA 3'-end processing"/>
    <property type="evidence" value="ECO:0007669"/>
    <property type="project" value="TreeGrafter"/>
</dbReference>
<gene>
    <name evidence="4" type="ORF">SPHA_74409</name>
</gene>
<feature type="domain" description="Integrator complex subunit 5 N-terminal" evidence="2">
    <location>
        <begin position="19"/>
        <end position="230"/>
    </location>
</feature>
<feature type="domain" description="Integrator complex subunit 5 C-terminal" evidence="3">
    <location>
        <begin position="249"/>
        <end position="939"/>
    </location>
</feature>
<sequence length="1006" mass="112251">MAAATANNAEPGPVNFTSQDILNEVRHFLRGTTYDGKVNRESLAKSALFLLRTLPAARHAVLEHMCHIFDEAVMLHVKNLDTRPGHTPGATDENLHSLEPVIQDACSVLLNFIKSNPVAWAPIISAWSLGLLGHISTKYAEHRSLPHSSSLNEVLQLWMTCPPTKTLMEVATDCFAAMVGNTPDVCVDALLEASVQYSPHFDWVVAHIGSCFPTTIITRVLMCGLKDFCAHRNNRSGGMQMTSDKKIPKLASVVGILGHLASKHSHNIRKSLMNLFQDSFQPGANMMSLPTVPFLLQLASMSPMLLQILTTDLIKILSPSVLNKLHDQFVPWKSANKSEFDNFLQLVVHLIIKSDVGAYQVIGFLLDSASPATPTQSDAMEEETCHPEVQQVCKYLLNHLCSELQKFVYLKQDNKVIEVPLLASLSKCQASLTGDYLQSTGQRSEWYLKFLTCIALYGPGKGASEILGVLVTEAKNTTQLTRFLQVQKEVELGDVNILQLTMSHLVDSLQTKSQREINRLHLLRNLLHLIQWEKNLPRQGSGFCRSYLSISIHEHYETFLQHLNHSDLSVCAMCLKLLIAVGLPPVISSALLTKACSILTALFYRILHLTDGMKSLRLIRLCHSCYDIFCNVRVAQSMCVQFLLEECLASENAALFGSKVDIALDWQNDLNKNVSLLDQNQEMGLSLPLPRSHSRVFHAGIIGQGLKPKPFQPPLSKEQISRNRQSLLDVLWTCSYRRIPFRTDSRDNSSLYIPGADRISSSLSRQIANVLVSQLTPDMLYNGPAWPDEEFIRVTVERDLWVWKKFEDNPVLWDILDNFAKSSSVLFYCSPLLRSLVSTLMNYYESCRVKNACNAPKHLAAACKVINYMRKSNLLSPPLCYIGELLPVVKSYELYLLLQTVWRYMKENPPVNNLDHQKKVCDPKFSTVIRSVLHTNIAQMGPMYKRFFDSLPISTSPNTTVTLATTTSSVSSSAPLSSTTATTSTSPTAPPATTSPTSPEKMIVDK</sequence>
<evidence type="ECO:0000259" key="3">
    <source>
        <dbReference type="Pfam" id="PF14838"/>
    </source>
</evidence>
<evidence type="ECO:0000256" key="1">
    <source>
        <dbReference type="SAM" id="MobiDB-lite"/>
    </source>
</evidence>
<feature type="compositionally biased region" description="Low complexity" evidence="1">
    <location>
        <begin position="967"/>
        <end position="999"/>
    </location>
</feature>
<evidence type="ECO:0000259" key="2">
    <source>
        <dbReference type="Pfam" id="PF14837"/>
    </source>
</evidence>
<dbReference type="EMBL" id="CAHIKZ030005429">
    <property type="protein sequence ID" value="CAE1324729.1"/>
    <property type="molecule type" value="Genomic_DNA"/>
</dbReference>
<organism evidence="4 5">
    <name type="scientific">Acanthosepion pharaonis</name>
    <name type="common">Pharaoh cuttlefish</name>
    <name type="synonym">Sepia pharaonis</name>
    <dbReference type="NCBI Taxonomy" id="158019"/>
    <lineage>
        <taxon>Eukaryota</taxon>
        <taxon>Metazoa</taxon>
        <taxon>Spiralia</taxon>
        <taxon>Lophotrochozoa</taxon>
        <taxon>Mollusca</taxon>
        <taxon>Cephalopoda</taxon>
        <taxon>Coleoidea</taxon>
        <taxon>Decapodiformes</taxon>
        <taxon>Sepiida</taxon>
        <taxon>Sepiina</taxon>
        <taxon>Sepiidae</taxon>
        <taxon>Acanthosepion</taxon>
    </lineage>
</organism>
<evidence type="ECO:0000313" key="4">
    <source>
        <dbReference type="EMBL" id="CAE1324729.1"/>
    </source>
</evidence>
<dbReference type="PANTHER" id="PTHR31697:SF2">
    <property type="entry name" value="INTEGRATOR COMPLEX SUBUNIT 5"/>
    <property type="match status" value="1"/>
</dbReference>
<dbReference type="Proteomes" id="UP000597762">
    <property type="component" value="Unassembled WGS sequence"/>
</dbReference>
<dbReference type="InterPro" id="IPR029445">
    <property type="entry name" value="INTS5_N"/>
</dbReference>
<accession>A0A812EIU3</accession>
<dbReference type="Pfam" id="PF14838">
    <property type="entry name" value="INTS5_C"/>
    <property type="match status" value="1"/>
</dbReference>
<evidence type="ECO:0000313" key="5">
    <source>
        <dbReference type="Proteomes" id="UP000597762"/>
    </source>
</evidence>
<dbReference type="GO" id="GO:0032039">
    <property type="term" value="C:integrator complex"/>
    <property type="evidence" value="ECO:0007669"/>
    <property type="project" value="InterPro"/>
</dbReference>
<keyword evidence="5" id="KW-1185">Reference proteome</keyword>
<dbReference type="Pfam" id="PF14837">
    <property type="entry name" value="INTS5_N"/>
    <property type="match status" value="1"/>
</dbReference>
<feature type="region of interest" description="Disordered" evidence="1">
    <location>
        <begin position="967"/>
        <end position="1006"/>
    </location>
</feature>